<accession>A0ABR7XDL3</accession>
<comment type="subcellular location">
    <subcellularLocation>
        <location evidence="1">Cell outer membrane</location>
    </subcellularLocation>
</comment>
<keyword evidence="5" id="KW-0998">Cell outer membrane</keyword>
<name>A0ABR7XDL3_9BACT</name>
<evidence type="ECO:0000256" key="2">
    <source>
        <dbReference type="ARBA" id="ARBA00006275"/>
    </source>
</evidence>
<gene>
    <name evidence="9" type="ORF">H9Q13_04345</name>
</gene>
<dbReference type="CDD" id="cd08977">
    <property type="entry name" value="SusD"/>
    <property type="match status" value="1"/>
</dbReference>
<organism evidence="9 10">
    <name type="scientific">Pontibacter aquaedesilientis</name>
    <dbReference type="NCBI Taxonomy" id="2766980"/>
    <lineage>
        <taxon>Bacteria</taxon>
        <taxon>Pseudomonadati</taxon>
        <taxon>Bacteroidota</taxon>
        <taxon>Cytophagia</taxon>
        <taxon>Cytophagales</taxon>
        <taxon>Hymenobacteraceae</taxon>
        <taxon>Pontibacter</taxon>
    </lineage>
</organism>
<evidence type="ECO:0000256" key="1">
    <source>
        <dbReference type="ARBA" id="ARBA00004442"/>
    </source>
</evidence>
<comment type="similarity">
    <text evidence="2">Belongs to the SusD family.</text>
</comment>
<protein>
    <submittedName>
        <fullName evidence="9">RagB/SusD family nutrient uptake outer membrane protein</fullName>
    </submittedName>
</protein>
<dbReference type="Pfam" id="PF07980">
    <property type="entry name" value="SusD_RagB"/>
    <property type="match status" value="1"/>
</dbReference>
<dbReference type="Pfam" id="PF14322">
    <property type="entry name" value="SusD-like_3"/>
    <property type="match status" value="1"/>
</dbReference>
<dbReference type="SUPFAM" id="SSF48452">
    <property type="entry name" value="TPR-like"/>
    <property type="match status" value="1"/>
</dbReference>
<feature type="domain" description="RagB/SusD" evidence="7">
    <location>
        <begin position="305"/>
        <end position="488"/>
    </location>
</feature>
<evidence type="ECO:0000256" key="5">
    <source>
        <dbReference type="ARBA" id="ARBA00023237"/>
    </source>
</evidence>
<feature type="chain" id="PRO_5046304522" evidence="6">
    <location>
        <begin position="27"/>
        <end position="488"/>
    </location>
</feature>
<evidence type="ECO:0000313" key="9">
    <source>
        <dbReference type="EMBL" id="MBD1396384.1"/>
    </source>
</evidence>
<feature type="signal peptide" evidence="6">
    <location>
        <begin position="1"/>
        <end position="26"/>
    </location>
</feature>
<dbReference type="RefSeq" id="WP_191182490.1">
    <property type="nucleotide sequence ID" value="NZ_JACXAJ010000001.1"/>
</dbReference>
<evidence type="ECO:0000259" key="7">
    <source>
        <dbReference type="Pfam" id="PF07980"/>
    </source>
</evidence>
<evidence type="ECO:0000256" key="6">
    <source>
        <dbReference type="SAM" id="SignalP"/>
    </source>
</evidence>
<keyword evidence="10" id="KW-1185">Reference proteome</keyword>
<keyword evidence="3 6" id="KW-0732">Signal</keyword>
<feature type="domain" description="SusD-like N-terminal" evidence="8">
    <location>
        <begin position="30"/>
        <end position="231"/>
    </location>
</feature>
<dbReference type="Gene3D" id="1.25.40.390">
    <property type="match status" value="1"/>
</dbReference>
<evidence type="ECO:0000259" key="8">
    <source>
        <dbReference type="Pfam" id="PF14322"/>
    </source>
</evidence>
<comment type="caution">
    <text evidence="9">The sequence shown here is derived from an EMBL/GenBank/DDBJ whole genome shotgun (WGS) entry which is preliminary data.</text>
</comment>
<reference evidence="9 10" key="1">
    <citation type="submission" date="2020-09" db="EMBL/GenBank/DDBJ databases">
        <title>Genome sequencing and assembly of Pontibacter sp.</title>
        <authorList>
            <person name="Chhetri G."/>
        </authorList>
    </citation>
    <scope>NUCLEOTIDE SEQUENCE [LARGE SCALE GENOMIC DNA]</scope>
    <source>
        <strain evidence="9 10">JH31</strain>
    </source>
</reference>
<dbReference type="InterPro" id="IPR012944">
    <property type="entry name" value="SusD_RagB_dom"/>
</dbReference>
<dbReference type="Proteomes" id="UP000625551">
    <property type="component" value="Unassembled WGS sequence"/>
</dbReference>
<dbReference type="InterPro" id="IPR011990">
    <property type="entry name" value="TPR-like_helical_dom_sf"/>
</dbReference>
<evidence type="ECO:0000256" key="3">
    <source>
        <dbReference type="ARBA" id="ARBA00022729"/>
    </source>
</evidence>
<evidence type="ECO:0000313" key="10">
    <source>
        <dbReference type="Proteomes" id="UP000625551"/>
    </source>
</evidence>
<dbReference type="EMBL" id="JACXAJ010000001">
    <property type="protein sequence ID" value="MBD1396384.1"/>
    <property type="molecule type" value="Genomic_DNA"/>
</dbReference>
<evidence type="ECO:0000256" key="4">
    <source>
        <dbReference type="ARBA" id="ARBA00023136"/>
    </source>
</evidence>
<dbReference type="InterPro" id="IPR033985">
    <property type="entry name" value="SusD-like_N"/>
</dbReference>
<keyword evidence="4" id="KW-0472">Membrane</keyword>
<proteinExistence type="inferred from homology"/>
<sequence length="488" mass="54544">MKTIKNNYIYKAVFSGCLLAVSFLPACKEDFLDVDPQGQARSEDFFQTQEHALQAVNAIYGNLREYKIAAFPHLVLTHVTSDNAEKGSDPGDAGFVNDYDNFTFTSTQFFLADYWNGHYQGINLANQALFNIPNISMDQNLQQRLLAEAKFLRAHHYFTLVRAYGDVPLLTQPPQTAEEINPVRTPKQEVYQQIIKDLTEAAAVLPPSYNAMNVGRATRGAALTLLAKVQLYQRNWSEVLRLTNEVRGLGYSLTPDFYQVFRIAGENNSESIFEVQAVTLPGNCGASNSQWAEVQGVRGQFGWGFAIPTEDLVNAFEPNDKRMEATVLFRGEVTPEGEQINPNAPNPRYNQKAYVPGFVSRDCGYGKDQNIRLLRFAEVLLMQAEAANELGQTDDALAAVNLVRNRAGLANLTVRDQTALRNAIWKERRLELALESGDRFFDLVRQGRAAQVLQAQGKQFREGVNEVFPIPQNQIDLSGGTLTQNPGY</sequence>